<evidence type="ECO:0000256" key="1">
    <source>
        <dbReference type="SAM" id="Phobius"/>
    </source>
</evidence>
<gene>
    <name evidence="2" type="ORF">R1sor_001128</name>
</gene>
<protein>
    <submittedName>
        <fullName evidence="2">Uncharacterized protein</fullName>
    </submittedName>
</protein>
<name>A0ABD3GWR6_9MARC</name>
<keyword evidence="3" id="KW-1185">Reference proteome</keyword>
<keyword evidence="1" id="KW-1133">Transmembrane helix</keyword>
<feature type="transmembrane region" description="Helical" evidence="1">
    <location>
        <begin position="78"/>
        <end position="99"/>
    </location>
</feature>
<feature type="transmembrane region" description="Helical" evidence="1">
    <location>
        <begin position="52"/>
        <end position="71"/>
    </location>
</feature>
<dbReference type="Proteomes" id="UP001633002">
    <property type="component" value="Unassembled WGS sequence"/>
</dbReference>
<sequence length="217" mass="24449">MSVEADSPIMAAIIKLYRIKQTLFYQSQLFTMPIGGHLQGTNGESFLKITGMYMFGVAADVLVMMIVGCIIGGLSMTLAVLLLLSLIFIPVFVLLDMVYFLETAALVTIVTSTIAVETVLQWLSFQDQHPMIRGKIDTLIKIISETAFRLEEMVVDYRYNAEETSWFIFQDLHSMLCGTIDAVKRIFTTAFHMREMTTGYTYNEEQTAGKLEDSVAY</sequence>
<evidence type="ECO:0000313" key="2">
    <source>
        <dbReference type="EMBL" id="KAL3683106.1"/>
    </source>
</evidence>
<reference evidence="2 3" key="1">
    <citation type="submission" date="2024-09" db="EMBL/GenBank/DDBJ databases">
        <title>Chromosome-scale assembly of Riccia sorocarpa.</title>
        <authorList>
            <person name="Paukszto L."/>
        </authorList>
    </citation>
    <scope>NUCLEOTIDE SEQUENCE [LARGE SCALE GENOMIC DNA]</scope>
    <source>
        <strain evidence="2">LP-2024</strain>
        <tissue evidence="2">Aerial parts of the thallus</tissue>
    </source>
</reference>
<accession>A0ABD3GWR6</accession>
<keyword evidence="1" id="KW-0812">Transmembrane</keyword>
<dbReference type="AlphaFoldDB" id="A0ABD3GWR6"/>
<evidence type="ECO:0000313" key="3">
    <source>
        <dbReference type="Proteomes" id="UP001633002"/>
    </source>
</evidence>
<proteinExistence type="predicted"/>
<keyword evidence="1" id="KW-0472">Membrane</keyword>
<comment type="caution">
    <text evidence="2">The sequence shown here is derived from an EMBL/GenBank/DDBJ whole genome shotgun (WGS) entry which is preliminary data.</text>
</comment>
<organism evidence="2 3">
    <name type="scientific">Riccia sorocarpa</name>
    <dbReference type="NCBI Taxonomy" id="122646"/>
    <lineage>
        <taxon>Eukaryota</taxon>
        <taxon>Viridiplantae</taxon>
        <taxon>Streptophyta</taxon>
        <taxon>Embryophyta</taxon>
        <taxon>Marchantiophyta</taxon>
        <taxon>Marchantiopsida</taxon>
        <taxon>Marchantiidae</taxon>
        <taxon>Marchantiales</taxon>
        <taxon>Ricciaceae</taxon>
        <taxon>Riccia</taxon>
    </lineage>
</organism>
<feature type="transmembrane region" description="Helical" evidence="1">
    <location>
        <begin position="105"/>
        <end position="125"/>
    </location>
</feature>
<dbReference type="EMBL" id="JBJQOH010000006">
    <property type="protein sequence ID" value="KAL3683106.1"/>
    <property type="molecule type" value="Genomic_DNA"/>
</dbReference>